<feature type="compositionally biased region" description="Low complexity" evidence="1">
    <location>
        <begin position="272"/>
        <end position="287"/>
    </location>
</feature>
<feature type="compositionally biased region" description="Polar residues" evidence="1">
    <location>
        <begin position="226"/>
        <end position="236"/>
    </location>
</feature>
<evidence type="ECO:0000313" key="2">
    <source>
        <dbReference type="EMBL" id="GER81400.1"/>
    </source>
</evidence>
<protein>
    <submittedName>
        <fullName evidence="2">Uncharacterized protein</fullName>
    </submittedName>
</protein>
<sequence length="338" mass="35606">MAQVQRTIPLLLPADEDLRETLAVFQRVQQQLSAPCFNGGKPLSAVALHRACYQEVKSQLNAQMTCTAIRLVAAASQCACSNHCPPQRPFQFRRRRALFLIGPRGWDARLCPDGTLSIWTVAGRKQLSCRVPEAFLPRLAQAKTIESLTVVEQAGKLVGRLTITLEVPDPPTARPEIKAVVGIDLNETNALVAVDGQERLLFVSGKAVKVRNRRTAKTRARATATQAGGPQGTASGHAQWLAGAATAWPPATTPHPDVCPDRGAASGGVGTVTGSAGLRTAAGATAAERADPWEDPATPARAVATRLDPPVGRAAGTGARTACGGGEPVLHQPNLFPL</sequence>
<comment type="caution">
    <text evidence="2">The sequence shown here is derived from an EMBL/GenBank/DDBJ whole genome shotgun (WGS) entry which is preliminary data.</text>
</comment>
<proteinExistence type="predicted"/>
<gene>
    <name evidence="2" type="ORF">KTAU_00390</name>
</gene>
<dbReference type="AlphaFoldDB" id="A0A5J4K3L7"/>
<feature type="region of interest" description="Disordered" evidence="1">
    <location>
        <begin position="212"/>
        <end position="302"/>
    </location>
</feature>
<keyword evidence="3" id="KW-1185">Reference proteome</keyword>
<name>A0A5J4K3L7_9CHLR</name>
<evidence type="ECO:0000256" key="1">
    <source>
        <dbReference type="SAM" id="MobiDB-lite"/>
    </source>
</evidence>
<organism evidence="2 3">
    <name type="scientific">Thermogemmatispora aurantia</name>
    <dbReference type="NCBI Taxonomy" id="2045279"/>
    <lineage>
        <taxon>Bacteria</taxon>
        <taxon>Bacillati</taxon>
        <taxon>Chloroflexota</taxon>
        <taxon>Ktedonobacteria</taxon>
        <taxon>Thermogemmatisporales</taxon>
        <taxon>Thermogemmatisporaceae</taxon>
        <taxon>Thermogemmatispora</taxon>
    </lineage>
</organism>
<dbReference type="Proteomes" id="UP000334820">
    <property type="component" value="Unassembled WGS sequence"/>
</dbReference>
<evidence type="ECO:0000313" key="3">
    <source>
        <dbReference type="Proteomes" id="UP000334820"/>
    </source>
</evidence>
<reference evidence="2 3" key="1">
    <citation type="journal article" date="2019" name="Int. J. Syst. Evol. Microbiol.">
        <title>Thermogemmatispora aurantia sp. nov. and Thermogemmatispora argillosa sp. nov., within the class Ktedonobacteria, and emended description of the genus Thermogemmatispora.</title>
        <authorList>
            <person name="Zheng Y."/>
            <person name="Wang C.M."/>
            <person name="Sakai Y."/>
            <person name="Abe K."/>
            <person name="Yokota A."/>
            <person name="Yabe S."/>
        </authorList>
    </citation>
    <scope>NUCLEOTIDE SEQUENCE [LARGE SCALE GENOMIC DNA]</scope>
    <source>
        <strain evidence="2 3">A1-2</strain>
    </source>
</reference>
<dbReference type="EMBL" id="BKZV01000001">
    <property type="protein sequence ID" value="GER81400.1"/>
    <property type="molecule type" value="Genomic_DNA"/>
</dbReference>
<accession>A0A5J4K3L7</accession>